<evidence type="ECO:0000259" key="4">
    <source>
        <dbReference type="PROSITE" id="PS51900"/>
    </source>
</evidence>
<keyword evidence="2 3" id="KW-0238">DNA-binding</keyword>
<name>Q1YYG6_9GAMM</name>
<keyword evidence="1" id="KW-0229">DNA integration</keyword>
<evidence type="ECO:0000256" key="1">
    <source>
        <dbReference type="ARBA" id="ARBA00022908"/>
    </source>
</evidence>
<reference evidence="5 6" key="1">
    <citation type="submission" date="2006-03" db="EMBL/GenBank/DDBJ databases">
        <authorList>
            <person name="Bartlett D.H."/>
            <person name="Valle G."/>
            <person name="Lauro F.M."/>
            <person name="Vezzi A."/>
            <person name="Simonato F."/>
            <person name="Eloe E."/>
            <person name="Vitulo N."/>
            <person name="Stratton T.K."/>
            <person name="D'angelo M."/>
            <person name="Ferriera S."/>
            <person name="Johnson J."/>
            <person name="Kravitz S."/>
            <person name="Beeson K."/>
            <person name="Sutton G."/>
            <person name="Rogers Y."/>
            <person name="Friedman R."/>
            <person name="Frazier M."/>
            <person name="Venter J.C."/>
        </authorList>
    </citation>
    <scope>NUCLEOTIDE SEQUENCE [LARGE SCALE GENOMIC DNA]</scope>
    <source>
        <strain evidence="5 6">3TCK</strain>
    </source>
</reference>
<sequence>MNAEQQLRTDFLYEQQLTNLKLQGKRPATIDAYSRAVRRIIHHFDKAPDPLSTDDLKQYFAQLINTYSWSAVRGDRNGLQFFFKHVFDLRSVQHQLGHNSLNTTARNTHLTDISRKNTSQAIHAMLTCHTEQNGYSQ</sequence>
<feature type="domain" description="Core-binding (CB)" evidence="4">
    <location>
        <begin position="2"/>
        <end position="87"/>
    </location>
</feature>
<accession>Q1YYG6</accession>
<gene>
    <name evidence="5" type="ORF">P3TCK_07529</name>
</gene>
<dbReference type="AlphaFoldDB" id="Q1YYG6"/>
<dbReference type="InterPro" id="IPR044068">
    <property type="entry name" value="CB"/>
</dbReference>
<dbReference type="InterPro" id="IPR010998">
    <property type="entry name" value="Integrase_recombinase_N"/>
</dbReference>
<evidence type="ECO:0000256" key="2">
    <source>
        <dbReference type="ARBA" id="ARBA00023125"/>
    </source>
</evidence>
<comment type="caution">
    <text evidence="5">The sequence shown here is derived from an EMBL/GenBank/DDBJ whole genome shotgun (WGS) entry which is preliminary data.</text>
</comment>
<dbReference type="Proteomes" id="UP000003789">
    <property type="component" value="Unassembled WGS sequence"/>
</dbReference>
<dbReference type="InterPro" id="IPR004107">
    <property type="entry name" value="Integrase_SAM-like_N"/>
</dbReference>
<evidence type="ECO:0000313" key="5">
    <source>
        <dbReference type="EMBL" id="EAS41356.1"/>
    </source>
</evidence>
<dbReference type="GO" id="GO:0003677">
    <property type="term" value="F:DNA binding"/>
    <property type="evidence" value="ECO:0007669"/>
    <property type="project" value="UniProtKB-UniRule"/>
</dbReference>
<evidence type="ECO:0000313" key="6">
    <source>
        <dbReference type="Proteomes" id="UP000003789"/>
    </source>
</evidence>
<dbReference type="Pfam" id="PF13495">
    <property type="entry name" value="Phage_int_SAM_4"/>
    <property type="match status" value="1"/>
</dbReference>
<dbReference type="SUPFAM" id="SSF56349">
    <property type="entry name" value="DNA breaking-rejoining enzymes"/>
    <property type="match status" value="1"/>
</dbReference>
<proteinExistence type="predicted"/>
<dbReference type="HOGENOM" id="CLU_1863319_0_0_6"/>
<organism evidence="5 6">
    <name type="scientific">Photobacterium profundum 3TCK</name>
    <dbReference type="NCBI Taxonomy" id="314280"/>
    <lineage>
        <taxon>Bacteria</taxon>
        <taxon>Pseudomonadati</taxon>
        <taxon>Pseudomonadota</taxon>
        <taxon>Gammaproteobacteria</taxon>
        <taxon>Vibrionales</taxon>
        <taxon>Vibrionaceae</taxon>
        <taxon>Photobacterium</taxon>
    </lineage>
</organism>
<dbReference type="GO" id="GO:0015074">
    <property type="term" value="P:DNA integration"/>
    <property type="evidence" value="ECO:0007669"/>
    <property type="project" value="UniProtKB-KW"/>
</dbReference>
<dbReference type="OrthoDB" id="9801717at2"/>
<evidence type="ECO:0000256" key="3">
    <source>
        <dbReference type="PROSITE-ProRule" id="PRU01248"/>
    </source>
</evidence>
<protein>
    <recommendedName>
        <fullName evidence="4">Core-binding (CB) domain-containing protein</fullName>
    </recommendedName>
</protein>
<dbReference type="PROSITE" id="PS51900">
    <property type="entry name" value="CB"/>
    <property type="match status" value="1"/>
</dbReference>
<dbReference type="InterPro" id="IPR011010">
    <property type="entry name" value="DNA_brk_join_enz"/>
</dbReference>
<dbReference type="EMBL" id="AAPH01000036">
    <property type="protein sequence ID" value="EAS41356.1"/>
    <property type="molecule type" value="Genomic_DNA"/>
</dbReference>
<dbReference type="Gene3D" id="1.10.150.130">
    <property type="match status" value="1"/>
</dbReference>